<dbReference type="RefSeq" id="WP_369618572.1">
    <property type="nucleotide sequence ID" value="NZ_AP031573.1"/>
</dbReference>
<dbReference type="AlphaFoldDB" id="A0AAT9H254"/>
<accession>A0AAT9H254</accession>
<protein>
    <submittedName>
        <fullName evidence="1">Uncharacterized protein</fullName>
    </submittedName>
</protein>
<reference evidence="1" key="1">
    <citation type="submission" date="2024-05" db="EMBL/GenBank/DDBJ databases">
        <title>Whole-Genome Sequence of CFS9, a Potential Fish Probiotic Isolated from the Body Surface of Silurus asotus.</title>
        <authorList>
            <person name="Kojima M."/>
            <person name="Tobioka K."/>
            <person name="Yokota K."/>
            <person name="Nakatani H."/>
            <person name="Hori K."/>
            <person name="Tamaru Y."/>
            <person name="Okazaki F."/>
        </authorList>
    </citation>
    <scope>NUCLEOTIDE SEQUENCE</scope>
    <source>
        <strain evidence="1">CFS9</strain>
    </source>
</reference>
<name>A0AAT9H254_9FLAO</name>
<gene>
    <name evidence="1" type="ORF">CFS9_21890</name>
</gene>
<dbReference type="EMBL" id="AP031573">
    <property type="protein sequence ID" value="BFM43548.1"/>
    <property type="molecule type" value="Genomic_DNA"/>
</dbReference>
<proteinExistence type="predicted"/>
<evidence type="ECO:0000313" key="1">
    <source>
        <dbReference type="EMBL" id="BFM43548.1"/>
    </source>
</evidence>
<organism evidence="1">
    <name type="scientific">Flavobacterium sp. CFS9</name>
    <dbReference type="NCBI Taxonomy" id="3143118"/>
    <lineage>
        <taxon>Bacteria</taxon>
        <taxon>Pseudomonadati</taxon>
        <taxon>Bacteroidota</taxon>
        <taxon>Flavobacteriia</taxon>
        <taxon>Flavobacteriales</taxon>
        <taxon>Flavobacteriaceae</taxon>
        <taxon>Flavobacterium</taxon>
    </lineage>
</organism>
<sequence length="99" mass="11588">MKLKMFYRIAELFGKRFSIRASAIPKFTNVEELRVVMPGLLEGYLSDEEMPNSLVLLTPLHKPESEAFGFDLEYVRKMSKSKDQIRFFAGRKRCKFVFS</sequence>